<dbReference type="InterPro" id="IPR009057">
    <property type="entry name" value="Homeodomain-like_sf"/>
</dbReference>
<keyword evidence="3" id="KW-0804">Transcription</keyword>
<feature type="DNA-binding region" description="H-T-H motif" evidence="4">
    <location>
        <begin position="43"/>
        <end position="62"/>
    </location>
</feature>
<dbReference type="InterPro" id="IPR050109">
    <property type="entry name" value="HTH-type_TetR-like_transc_reg"/>
</dbReference>
<dbReference type="PANTHER" id="PTHR30055:SF148">
    <property type="entry name" value="TETR-FAMILY TRANSCRIPTIONAL REGULATOR"/>
    <property type="match status" value="1"/>
</dbReference>
<dbReference type="Gene3D" id="1.10.357.10">
    <property type="entry name" value="Tetracycline Repressor, domain 2"/>
    <property type="match status" value="1"/>
</dbReference>
<evidence type="ECO:0000256" key="1">
    <source>
        <dbReference type="ARBA" id="ARBA00023015"/>
    </source>
</evidence>
<name>A0A853DAN7_9MICO</name>
<dbReference type="Pfam" id="PF00440">
    <property type="entry name" value="TetR_N"/>
    <property type="match status" value="1"/>
</dbReference>
<evidence type="ECO:0000259" key="5">
    <source>
        <dbReference type="PROSITE" id="PS50977"/>
    </source>
</evidence>
<sequence length="216" mass="23123">MSSTGAAVAAPAAARPRVEGDREREILAGAITVLLESGYDRLTFDAVAAHVRASKATLYRRWKSKADLVVAAVEAHACPDGADSLPDVPNSGCLKTDLVAMFCPAHELPTELSQVMAAVLPALHRDAEFTRLFTEKFIAPRMEGLRIVLERAQRRGEVGANADLDLLAAVLPALKFHHVVMLDECPTPARLQHIIEQVLLPACAAGTDRSTLGTDA</sequence>
<protein>
    <submittedName>
        <fullName evidence="6">AcrR family transcriptional regulator</fullName>
    </submittedName>
</protein>
<dbReference type="SUPFAM" id="SSF46689">
    <property type="entry name" value="Homeodomain-like"/>
    <property type="match status" value="1"/>
</dbReference>
<dbReference type="PANTHER" id="PTHR30055">
    <property type="entry name" value="HTH-TYPE TRANSCRIPTIONAL REGULATOR RUTR"/>
    <property type="match status" value="1"/>
</dbReference>
<reference evidence="6 7" key="1">
    <citation type="submission" date="2020-07" db="EMBL/GenBank/DDBJ databases">
        <title>Sequencing the genomes of 1000 actinobacteria strains.</title>
        <authorList>
            <person name="Klenk H.-P."/>
        </authorList>
    </citation>
    <scope>NUCLEOTIDE SEQUENCE [LARGE SCALE GENOMIC DNA]</scope>
    <source>
        <strain evidence="6 7">DSM 29531</strain>
    </source>
</reference>
<dbReference type="Proteomes" id="UP000571817">
    <property type="component" value="Unassembled WGS sequence"/>
</dbReference>
<dbReference type="PROSITE" id="PS50977">
    <property type="entry name" value="HTH_TETR_2"/>
    <property type="match status" value="1"/>
</dbReference>
<dbReference type="InterPro" id="IPR036271">
    <property type="entry name" value="Tet_transcr_reg_TetR-rel_C_sf"/>
</dbReference>
<gene>
    <name evidence="6" type="ORF">HNR15_000971</name>
</gene>
<dbReference type="AlphaFoldDB" id="A0A853DAN7"/>
<dbReference type="PRINTS" id="PR00455">
    <property type="entry name" value="HTHTETR"/>
</dbReference>
<dbReference type="InterPro" id="IPR011075">
    <property type="entry name" value="TetR_C"/>
</dbReference>
<organism evidence="6 7">
    <name type="scientific">Allobranchiibius huperziae</name>
    <dbReference type="NCBI Taxonomy" id="1874116"/>
    <lineage>
        <taxon>Bacteria</taxon>
        <taxon>Bacillati</taxon>
        <taxon>Actinomycetota</taxon>
        <taxon>Actinomycetes</taxon>
        <taxon>Micrococcales</taxon>
        <taxon>Dermacoccaceae</taxon>
        <taxon>Allobranchiibius</taxon>
    </lineage>
</organism>
<keyword evidence="1" id="KW-0805">Transcription regulation</keyword>
<comment type="caution">
    <text evidence="6">The sequence shown here is derived from an EMBL/GenBank/DDBJ whole genome shotgun (WGS) entry which is preliminary data.</text>
</comment>
<dbReference type="Pfam" id="PF16859">
    <property type="entry name" value="TetR_C_11"/>
    <property type="match status" value="1"/>
</dbReference>
<dbReference type="RefSeq" id="WP_179479609.1">
    <property type="nucleotide sequence ID" value="NZ_JACCFW010000001.1"/>
</dbReference>
<feature type="domain" description="HTH tetR-type" evidence="5">
    <location>
        <begin position="20"/>
        <end position="80"/>
    </location>
</feature>
<dbReference type="GO" id="GO:0003700">
    <property type="term" value="F:DNA-binding transcription factor activity"/>
    <property type="evidence" value="ECO:0007669"/>
    <property type="project" value="TreeGrafter"/>
</dbReference>
<proteinExistence type="predicted"/>
<dbReference type="EMBL" id="JACCFW010000001">
    <property type="protein sequence ID" value="NYJ74008.1"/>
    <property type="molecule type" value="Genomic_DNA"/>
</dbReference>
<evidence type="ECO:0000256" key="3">
    <source>
        <dbReference type="ARBA" id="ARBA00023163"/>
    </source>
</evidence>
<dbReference type="InterPro" id="IPR001647">
    <property type="entry name" value="HTH_TetR"/>
</dbReference>
<evidence type="ECO:0000256" key="2">
    <source>
        <dbReference type="ARBA" id="ARBA00023125"/>
    </source>
</evidence>
<evidence type="ECO:0000313" key="7">
    <source>
        <dbReference type="Proteomes" id="UP000571817"/>
    </source>
</evidence>
<dbReference type="Gene3D" id="1.10.10.60">
    <property type="entry name" value="Homeodomain-like"/>
    <property type="match status" value="1"/>
</dbReference>
<evidence type="ECO:0000256" key="4">
    <source>
        <dbReference type="PROSITE-ProRule" id="PRU00335"/>
    </source>
</evidence>
<keyword evidence="2 4" id="KW-0238">DNA-binding</keyword>
<dbReference type="GO" id="GO:0000976">
    <property type="term" value="F:transcription cis-regulatory region binding"/>
    <property type="evidence" value="ECO:0007669"/>
    <property type="project" value="TreeGrafter"/>
</dbReference>
<evidence type="ECO:0000313" key="6">
    <source>
        <dbReference type="EMBL" id="NYJ74008.1"/>
    </source>
</evidence>
<keyword evidence="7" id="KW-1185">Reference proteome</keyword>
<dbReference type="SUPFAM" id="SSF48498">
    <property type="entry name" value="Tetracyclin repressor-like, C-terminal domain"/>
    <property type="match status" value="1"/>
</dbReference>
<accession>A0A853DAN7</accession>